<feature type="repeat" description="WD" evidence="3">
    <location>
        <begin position="590"/>
        <end position="622"/>
    </location>
</feature>
<name>A0AAD5TAH9_9FUNG</name>
<dbReference type="Proteomes" id="UP001211907">
    <property type="component" value="Unassembled WGS sequence"/>
</dbReference>
<dbReference type="Pfam" id="PF00400">
    <property type="entry name" value="WD40"/>
    <property type="match status" value="3"/>
</dbReference>
<dbReference type="PANTHER" id="PTHR44080:SF1">
    <property type="entry name" value="E3 UBIQUITIN-PROTEIN LIGASE COP1"/>
    <property type="match status" value="1"/>
</dbReference>
<organism evidence="6 7">
    <name type="scientific">Physocladia obscura</name>
    <dbReference type="NCBI Taxonomy" id="109957"/>
    <lineage>
        <taxon>Eukaryota</taxon>
        <taxon>Fungi</taxon>
        <taxon>Fungi incertae sedis</taxon>
        <taxon>Chytridiomycota</taxon>
        <taxon>Chytridiomycota incertae sedis</taxon>
        <taxon>Chytridiomycetes</taxon>
        <taxon>Chytridiales</taxon>
        <taxon>Chytriomycetaceae</taxon>
        <taxon>Physocladia</taxon>
    </lineage>
</organism>
<keyword evidence="2" id="KW-0677">Repeat</keyword>
<feature type="region of interest" description="Disordered" evidence="5">
    <location>
        <begin position="267"/>
        <end position="308"/>
    </location>
</feature>
<dbReference type="PROSITE" id="PS50082">
    <property type="entry name" value="WD_REPEATS_2"/>
    <property type="match status" value="2"/>
</dbReference>
<evidence type="ECO:0000256" key="1">
    <source>
        <dbReference type="ARBA" id="ARBA00022574"/>
    </source>
</evidence>
<feature type="repeat" description="WD" evidence="3">
    <location>
        <begin position="504"/>
        <end position="546"/>
    </location>
</feature>
<keyword evidence="7" id="KW-1185">Reference proteome</keyword>
<dbReference type="InterPro" id="IPR001680">
    <property type="entry name" value="WD40_rpt"/>
</dbReference>
<evidence type="ECO:0000256" key="3">
    <source>
        <dbReference type="PROSITE-ProRule" id="PRU00221"/>
    </source>
</evidence>
<evidence type="ECO:0000256" key="5">
    <source>
        <dbReference type="SAM" id="MobiDB-lite"/>
    </source>
</evidence>
<dbReference type="SUPFAM" id="SSF50978">
    <property type="entry name" value="WD40 repeat-like"/>
    <property type="match status" value="1"/>
</dbReference>
<dbReference type="InterPro" id="IPR015943">
    <property type="entry name" value="WD40/YVTN_repeat-like_dom_sf"/>
</dbReference>
<dbReference type="EMBL" id="JADGJH010000026">
    <property type="protein sequence ID" value="KAJ3141916.1"/>
    <property type="molecule type" value="Genomic_DNA"/>
</dbReference>
<dbReference type="InterPro" id="IPR020472">
    <property type="entry name" value="WD40_PAC1"/>
</dbReference>
<feature type="coiled-coil region" evidence="4">
    <location>
        <begin position="28"/>
        <end position="92"/>
    </location>
</feature>
<dbReference type="SMART" id="SM00320">
    <property type="entry name" value="WD40"/>
    <property type="match status" value="6"/>
</dbReference>
<feature type="compositionally biased region" description="Polar residues" evidence="5">
    <location>
        <begin position="267"/>
        <end position="278"/>
    </location>
</feature>
<evidence type="ECO:0000313" key="6">
    <source>
        <dbReference type="EMBL" id="KAJ3141916.1"/>
    </source>
</evidence>
<dbReference type="AlphaFoldDB" id="A0AAD5TAH9"/>
<reference evidence="6" key="1">
    <citation type="submission" date="2020-05" db="EMBL/GenBank/DDBJ databases">
        <title>Phylogenomic resolution of chytrid fungi.</title>
        <authorList>
            <person name="Stajich J.E."/>
            <person name="Amses K."/>
            <person name="Simmons R."/>
            <person name="Seto K."/>
            <person name="Myers J."/>
            <person name="Bonds A."/>
            <person name="Quandt C.A."/>
            <person name="Barry K."/>
            <person name="Liu P."/>
            <person name="Grigoriev I."/>
            <person name="Longcore J.E."/>
            <person name="James T.Y."/>
        </authorList>
    </citation>
    <scope>NUCLEOTIDE SEQUENCE</scope>
    <source>
        <strain evidence="6">JEL0513</strain>
    </source>
</reference>
<keyword evidence="4" id="KW-0175">Coiled coil</keyword>
<keyword evidence="1 3" id="KW-0853">WD repeat</keyword>
<gene>
    <name evidence="6" type="primary">COP1</name>
    <name evidence="6" type="ORF">HK100_005570</name>
</gene>
<dbReference type="InterPro" id="IPR042755">
    <property type="entry name" value="COP1"/>
</dbReference>
<feature type="region of interest" description="Disordered" evidence="5">
    <location>
        <begin position="190"/>
        <end position="226"/>
    </location>
</feature>
<dbReference type="PROSITE" id="PS50294">
    <property type="entry name" value="WD_REPEATS_REGION"/>
    <property type="match status" value="1"/>
</dbReference>
<evidence type="ECO:0000256" key="4">
    <source>
        <dbReference type="SAM" id="Coils"/>
    </source>
</evidence>
<dbReference type="InterPro" id="IPR019775">
    <property type="entry name" value="WD40_repeat_CS"/>
</dbReference>
<dbReference type="PROSITE" id="PS00678">
    <property type="entry name" value="WD_REPEATS_1"/>
    <property type="match status" value="1"/>
</dbReference>
<feature type="region of interest" description="Disordered" evidence="5">
    <location>
        <begin position="425"/>
        <end position="447"/>
    </location>
</feature>
<protein>
    <submittedName>
        <fullName evidence="6">Coatomer subunit alpha</fullName>
    </submittedName>
</protein>
<feature type="compositionally biased region" description="Low complexity" evidence="5">
    <location>
        <begin position="294"/>
        <end position="305"/>
    </location>
</feature>
<dbReference type="Gene3D" id="2.130.10.10">
    <property type="entry name" value="YVTN repeat-like/Quinoprotein amine dehydrogenase"/>
    <property type="match status" value="3"/>
</dbReference>
<dbReference type="InterPro" id="IPR036322">
    <property type="entry name" value="WD40_repeat_dom_sf"/>
</dbReference>
<proteinExistence type="predicted"/>
<evidence type="ECO:0000313" key="7">
    <source>
        <dbReference type="Proteomes" id="UP001211907"/>
    </source>
</evidence>
<dbReference type="GO" id="GO:0061630">
    <property type="term" value="F:ubiquitin protein ligase activity"/>
    <property type="evidence" value="ECO:0007669"/>
    <property type="project" value="InterPro"/>
</dbReference>
<dbReference type="PRINTS" id="PR00320">
    <property type="entry name" value="GPROTEINBRPT"/>
</dbReference>
<feature type="compositionally biased region" description="Acidic residues" evidence="5">
    <location>
        <begin position="425"/>
        <end position="443"/>
    </location>
</feature>
<dbReference type="GO" id="GO:0043161">
    <property type="term" value="P:proteasome-mediated ubiquitin-dependent protein catabolic process"/>
    <property type="evidence" value="ECO:0007669"/>
    <property type="project" value="TreeGrafter"/>
</dbReference>
<dbReference type="PANTHER" id="PTHR44080">
    <property type="entry name" value="E3 UBIQUITIN-PROTEIN LIGASE COP1"/>
    <property type="match status" value="1"/>
</dbReference>
<comment type="caution">
    <text evidence="6">The sequence shown here is derived from an EMBL/GenBank/DDBJ whole genome shotgun (WGS) entry which is preliminary data.</text>
</comment>
<evidence type="ECO:0000256" key="2">
    <source>
        <dbReference type="ARBA" id="ARBA00022737"/>
    </source>
</evidence>
<sequence length="799" mass="88059">MISKSSLSPRDPGADFELAAVSADNSSIKEIDTMLLALIEKRKQLESNEKEIQLELLAEFLKKSKYEKEQELANLNEQISCINEDLQLVKMELNRSKPSQTSFENSAPKPVHNSFDFQHVPSTPISAQPTTTARLNMPVVAASSASVCSSPLPPELPGTVTPHAANMSSWNIPNSTLTTGSIFDALADEKNHHSGSRKRPHDKINDIDEQPPLEFTPFRQSTTADSSAMMTQLIRTRMSRVESHFPDLQNNYFSLRLGHQNNHKTMGSTGKLPSNAYQAHQRRDKGGNASHRTPSPSIPSSSASPLATGMRPFSETLSRFSKVSSFKTLARINYADKLVSGVGSSGGAAASGSSCIVSAIEFDADDRLFATAGVTKKIKIYEYESVVRDWGELFGGGSKQRREKARWLGGRKRAGLFVADALKDEDNDEDDSSDEDENDELFDDQNSRNFTEEVPRYPVLEMSGRSKISWLSWNSYIKSHLASSDYEGIVSLWDSNTGVLISEFEEHEKRTWSVDFNNVDPVLLASGSDDSKVKIWSTTQSGSVQTIDSKANICSVKWNPYSSHELAFGSADHHIHYYDLRNSSEPLHVLQGHRKAVSYVKFLSRNEIISASTDSTLKLWNLGSQGPPEPASVSATQSSSVSSLFAPLSSFIEANLVENLTSSIFRKSASSTLNLQKTSVRQTLSNLPVRNQHQYQQPQCMRSYSGHTNEKNFVGLSINSTGEFISCGSENNSVYTYFSSLSTPIINHRFGNAINTENGDEVLDPDPSHFVSSVCWMRKTADVLIAANSVGGVKVMQCV</sequence>
<accession>A0AAD5TAH9</accession>